<accession>A0ABP5IYB9</accession>
<evidence type="ECO:0000256" key="1">
    <source>
        <dbReference type="SAM" id="MobiDB-lite"/>
    </source>
</evidence>
<protein>
    <recommendedName>
        <fullName evidence="4">Transposase</fullName>
    </recommendedName>
</protein>
<dbReference type="RefSeq" id="WP_344287322.1">
    <property type="nucleotide sequence ID" value="NZ_BAAAPF010000004.1"/>
</dbReference>
<evidence type="ECO:0000313" key="3">
    <source>
        <dbReference type="Proteomes" id="UP001500443"/>
    </source>
</evidence>
<name>A0ABP5IYB9_9ACTN</name>
<organism evidence="2 3">
    <name type="scientific">Streptomyces synnematoformans</name>
    <dbReference type="NCBI Taxonomy" id="415721"/>
    <lineage>
        <taxon>Bacteria</taxon>
        <taxon>Bacillati</taxon>
        <taxon>Actinomycetota</taxon>
        <taxon>Actinomycetes</taxon>
        <taxon>Kitasatosporales</taxon>
        <taxon>Streptomycetaceae</taxon>
        <taxon>Streptomyces</taxon>
    </lineage>
</organism>
<sequence length="59" mass="6377">MRIRMLVQMPPGARRNGQPWPAKGKTTDLPTADAAHLVAAGVAEEVSGKSRRPARDEVQ</sequence>
<feature type="region of interest" description="Disordered" evidence="1">
    <location>
        <begin position="1"/>
        <end position="29"/>
    </location>
</feature>
<proteinExistence type="predicted"/>
<gene>
    <name evidence="2" type="ORF">GCM10009802_04670</name>
</gene>
<evidence type="ECO:0000313" key="2">
    <source>
        <dbReference type="EMBL" id="GAA2108708.1"/>
    </source>
</evidence>
<comment type="caution">
    <text evidence="2">The sequence shown here is derived from an EMBL/GenBank/DDBJ whole genome shotgun (WGS) entry which is preliminary data.</text>
</comment>
<evidence type="ECO:0008006" key="4">
    <source>
        <dbReference type="Google" id="ProtNLM"/>
    </source>
</evidence>
<dbReference type="EMBL" id="BAAAPF010000004">
    <property type="protein sequence ID" value="GAA2108708.1"/>
    <property type="molecule type" value="Genomic_DNA"/>
</dbReference>
<keyword evidence="3" id="KW-1185">Reference proteome</keyword>
<dbReference type="Proteomes" id="UP001500443">
    <property type="component" value="Unassembled WGS sequence"/>
</dbReference>
<reference evidence="3" key="1">
    <citation type="journal article" date="2019" name="Int. J. Syst. Evol. Microbiol.">
        <title>The Global Catalogue of Microorganisms (GCM) 10K type strain sequencing project: providing services to taxonomists for standard genome sequencing and annotation.</title>
        <authorList>
            <consortium name="The Broad Institute Genomics Platform"/>
            <consortium name="The Broad Institute Genome Sequencing Center for Infectious Disease"/>
            <person name="Wu L."/>
            <person name="Ma J."/>
        </authorList>
    </citation>
    <scope>NUCLEOTIDE SEQUENCE [LARGE SCALE GENOMIC DNA]</scope>
    <source>
        <strain evidence="3">JCM 15481</strain>
    </source>
</reference>